<dbReference type="GO" id="GO:0016787">
    <property type="term" value="F:hydrolase activity"/>
    <property type="evidence" value="ECO:0007669"/>
    <property type="project" value="UniProtKB-KW"/>
</dbReference>
<reference evidence="5" key="1">
    <citation type="submission" date="2016-10" db="EMBL/GenBank/DDBJ databases">
        <authorList>
            <person name="Varghese N."/>
            <person name="Submissions S."/>
        </authorList>
    </citation>
    <scope>NUCLEOTIDE SEQUENCE [LARGE SCALE GENOMIC DNA]</scope>
    <source>
        <strain evidence="5">IMMIB L-1606</strain>
    </source>
</reference>
<evidence type="ECO:0000313" key="4">
    <source>
        <dbReference type="EMBL" id="SDS72732.1"/>
    </source>
</evidence>
<protein>
    <submittedName>
        <fullName evidence="4">Acetyl esterase/lipase</fullName>
    </submittedName>
</protein>
<evidence type="ECO:0000259" key="3">
    <source>
        <dbReference type="Pfam" id="PF20434"/>
    </source>
</evidence>
<accession>A0A1H1UJQ6</accession>
<dbReference type="InterPro" id="IPR049492">
    <property type="entry name" value="BD-FAE-like_dom"/>
</dbReference>
<sequence>MTQPTPGLSGSHHGIITGQNGAVHMESTTTAGRILRGIEFARPGGGAPLLLDLYLPADPARGTASPHPAVVHFHGGGWRTGERSSLGPTVDGFGLSPIEQLVNAGFVVASADYRLTDTATFPAQLHDAKAAVRWIRDHAADYNVDPGRIYAWGDSAGGHLASLVGLTAGSAAFADDGGTGTADSVAAVVAWYPPTDLVLMGAQARPDAVASADDPGSREALLIGAQPADAPDRARAASPLAYVHAGAPPFLLIHGTADRFVPAAQSAALAGALEDAGAAVELLLLDGADHMWATPDGSSAAAEAATAATLDFLRRQSEH</sequence>
<dbReference type="AlphaFoldDB" id="A0A1H1UJQ6"/>
<name>A0A1H1UJQ6_9MICC</name>
<dbReference type="InterPro" id="IPR029058">
    <property type="entry name" value="AB_hydrolase_fold"/>
</dbReference>
<evidence type="ECO:0000256" key="2">
    <source>
        <dbReference type="SAM" id="MobiDB-lite"/>
    </source>
</evidence>
<dbReference type="Pfam" id="PF20434">
    <property type="entry name" value="BD-FAE"/>
    <property type="match status" value="1"/>
</dbReference>
<organism evidence="4 5">
    <name type="scientific">Pseudarthrobacter equi</name>
    <dbReference type="NCBI Taxonomy" id="728066"/>
    <lineage>
        <taxon>Bacteria</taxon>
        <taxon>Bacillati</taxon>
        <taxon>Actinomycetota</taxon>
        <taxon>Actinomycetes</taxon>
        <taxon>Micrococcales</taxon>
        <taxon>Micrococcaceae</taxon>
        <taxon>Pseudarthrobacter</taxon>
    </lineage>
</organism>
<keyword evidence="1" id="KW-0378">Hydrolase</keyword>
<dbReference type="Gene3D" id="3.40.50.1820">
    <property type="entry name" value="alpha/beta hydrolase"/>
    <property type="match status" value="1"/>
</dbReference>
<dbReference type="Proteomes" id="UP000198751">
    <property type="component" value="Chromosome I"/>
</dbReference>
<evidence type="ECO:0000313" key="5">
    <source>
        <dbReference type="Proteomes" id="UP000198751"/>
    </source>
</evidence>
<dbReference type="SUPFAM" id="SSF53474">
    <property type="entry name" value="alpha/beta-Hydrolases"/>
    <property type="match status" value="1"/>
</dbReference>
<dbReference type="PANTHER" id="PTHR48081:SF13">
    <property type="entry name" value="ALPHA_BETA HYDROLASE"/>
    <property type="match status" value="1"/>
</dbReference>
<gene>
    <name evidence="4" type="ORF">SAMN04489743_0709</name>
</gene>
<feature type="region of interest" description="Disordered" evidence="2">
    <location>
        <begin position="1"/>
        <end position="20"/>
    </location>
</feature>
<feature type="domain" description="BD-FAE-like" evidence="3">
    <location>
        <begin position="51"/>
        <end position="273"/>
    </location>
</feature>
<dbReference type="EMBL" id="LT629779">
    <property type="protein sequence ID" value="SDS72732.1"/>
    <property type="molecule type" value="Genomic_DNA"/>
</dbReference>
<keyword evidence="5" id="KW-1185">Reference proteome</keyword>
<evidence type="ECO:0000256" key="1">
    <source>
        <dbReference type="ARBA" id="ARBA00022801"/>
    </source>
</evidence>
<dbReference type="OrthoDB" id="9803828at2"/>
<dbReference type="PANTHER" id="PTHR48081">
    <property type="entry name" value="AB HYDROLASE SUPERFAMILY PROTEIN C4A8.06C"/>
    <property type="match status" value="1"/>
</dbReference>
<dbReference type="RefSeq" id="WP_091717610.1">
    <property type="nucleotide sequence ID" value="NZ_CAUQLD010000018.1"/>
</dbReference>
<proteinExistence type="predicted"/>
<dbReference type="InterPro" id="IPR050300">
    <property type="entry name" value="GDXG_lipolytic_enzyme"/>
</dbReference>